<keyword evidence="2" id="KW-0830">Ubiquinone</keyword>
<dbReference type="PATRIC" id="fig|1195236.3.peg.878"/>
<accession>S0FXU6</accession>
<dbReference type="AlphaFoldDB" id="S0FXU6"/>
<protein>
    <submittedName>
        <fullName evidence="2">Methylase involved in ubiquinone/menaquinone biosynthesis</fullName>
    </submittedName>
</protein>
<evidence type="ECO:0000259" key="1">
    <source>
        <dbReference type="Pfam" id="PF08241"/>
    </source>
</evidence>
<proteinExistence type="predicted"/>
<dbReference type="eggNOG" id="COG2226">
    <property type="taxonomic scope" value="Bacteria"/>
</dbReference>
<reference evidence="2 3" key="1">
    <citation type="journal article" date="2013" name="Genome Announc.">
        <title>Draft Genome Sequence of the Cellulolytic, Mesophilic, Anaerobic Bacterium Clostridium termitidis Strain CT1112 (DSM 5398).</title>
        <authorList>
            <person name="Lal S."/>
            <person name="Ramachandran U."/>
            <person name="Zhang X."/>
            <person name="Munir R."/>
            <person name="Sparling R."/>
            <person name="Levin D.B."/>
        </authorList>
    </citation>
    <scope>NUCLEOTIDE SEQUENCE [LARGE SCALE GENOMIC DNA]</scope>
    <source>
        <strain evidence="2 3">CT1112</strain>
    </source>
</reference>
<feature type="domain" description="Methyltransferase type 11" evidence="1">
    <location>
        <begin position="51"/>
        <end position="144"/>
    </location>
</feature>
<dbReference type="PANTHER" id="PTHR43591">
    <property type="entry name" value="METHYLTRANSFERASE"/>
    <property type="match status" value="1"/>
</dbReference>
<dbReference type="PANTHER" id="PTHR43591:SF110">
    <property type="entry name" value="RHODANESE DOMAIN-CONTAINING PROTEIN"/>
    <property type="match status" value="1"/>
</dbReference>
<keyword evidence="3" id="KW-1185">Reference proteome</keyword>
<organism evidence="2 3">
    <name type="scientific">Ruminiclostridium cellobioparum subsp. termitidis CT1112</name>
    <dbReference type="NCBI Taxonomy" id="1195236"/>
    <lineage>
        <taxon>Bacteria</taxon>
        <taxon>Bacillati</taxon>
        <taxon>Bacillota</taxon>
        <taxon>Clostridia</taxon>
        <taxon>Eubacteriales</taxon>
        <taxon>Oscillospiraceae</taxon>
        <taxon>Ruminiclostridium</taxon>
    </lineage>
</organism>
<keyword evidence="2" id="KW-0489">Methyltransferase</keyword>
<dbReference type="Gene3D" id="3.40.50.150">
    <property type="entry name" value="Vaccinia Virus protein VP39"/>
    <property type="match status" value="1"/>
</dbReference>
<dbReference type="GO" id="GO:0032259">
    <property type="term" value="P:methylation"/>
    <property type="evidence" value="ECO:0007669"/>
    <property type="project" value="UniProtKB-KW"/>
</dbReference>
<dbReference type="Pfam" id="PF08241">
    <property type="entry name" value="Methyltransf_11"/>
    <property type="match status" value="1"/>
</dbReference>
<dbReference type="RefSeq" id="WP_004623884.1">
    <property type="nucleotide sequence ID" value="NZ_AORV01000020.1"/>
</dbReference>
<dbReference type="InterPro" id="IPR029063">
    <property type="entry name" value="SAM-dependent_MTases_sf"/>
</dbReference>
<sequence>MNKSITSKEKSKIAFDKQADHYDSTYYGQHARKLYESVIETMNKYDFKSVLDVGCGTGNVLLEVIKRKSVDIAGIDLSEKMLDIARRRIGNSADLRSGDSEHLPWDSAAFDMIICTDSFHHYPHPLAVLEEMKRVLTPNGKIVIADAWMPPPLRQLLNIFMPFSNDGDVKMYSQGEMKKLMYKCGLKFENWQRIGNRAFITVAKKG</sequence>
<evidence type="ECO:0000313" key="2">
    <source>
        <dbReference type="EMBL" id="EMS73388.1"/>
    </source>
</evidence>
<dbReference type="EMBL" id="AORV01000020">
    <property type="protein sequence ID" value="EMS73388.1"/>
    <property type="molecule type" value="Genomic_DNA"/>
</dbReference>
<keyword evidence="2" id="KW-0808">Transferase</keyword>
<dbReference type="SUPFAM" id="SSF53335">
    <property type="entry name" value="S-adenosyl-L-methionine-dependent methyltransferases"/>
    <property type="match status" value="1"/>
</dbReference>
<name>S0FXU6_RUMCE</name>
<dbReference type="InterPro" id="IPR013216">
    <property type="entry name" value="Methyltransf_11"/>
</dbReference>
<dbReference type="Proteomes" id="UP000014155">
    <property type="component" value="Unassembled WGS sequence"/>
</dbReference>
<dbReference type="GO" id="GO:0008757">
    <property type="term" value="F:S-adenosylmethionine-dependent methyltransferase activity"/>
    <property type="evidence" value="ECO:0007669"/>
    <property type="project" value="InterPro"/>
</dbReference>
<comment type="caution">
    <text evidence="2">The sequence shown here is derived from an EMBL/GenBank/DDBJ whole genome shotgun (WGS) entry which is preliminary data.</text>
</comment>
<dbReference type="CDD" id="cd02440">
    <property type="entry name" value="AdoMet_MTases"/>
    <property type="match status" value="1"/>
</dbReference>
<dbReference type="STRING" id="1195236.CTER_0557"/>
<gene>
    <name evidence="2" type="ORF">CTER_0557</name>
</gene>
<evidence type="ECO:0000313" key="3">
    <source>
        <dbReference type="Proteomes" id="UP000014155"/>
    </source>
</evidence>